<protein>
    <submittedName>
        <fullName evidence="1">Uncharacterized protein</fullName>
    </submittedName>
</protein>
<evidence type="ECO:0000313" key="1">
    <source>
        <dbReference type="EMBL" id="DAD83497.1"/>
    </source>
</evidence>
<organism evidence="1">
    <name type="scientific">Siphoviridae sp. ctxc31</name>
    <dbReference type="NCBI Taxonomy" id="2826520"/>
    <lineage>
        <taxon>Viruses</taxon>
        <taxon>Duplodnaviria</taxon>
        <taxon>Heunggongvirae</taxon>
        <taxon>Uroviricota</taxon>
        <taxon>Caudoviricetes</taxon>
    </lineage>
</organism>
<accession>A0A8S5MMF3</accession>
<dbReference type="EMBL" id="BK014938">
    <property type="protein sequence ID" value="DAD83497.1"/>
    <property type="molecule type" value="Genomic_DNA"/>
</dbReference>
<name>A0A8S5MMF3_9CAUD</name>
<sequence>MILPISIDLRDLVEEFSLTESQIEFLGSSIIDRVIVEYSTRWEDLVNRELKKSRSEYKRAMFMERPSNMEVIFGLMARESPLAIMVEEGVSPFDEKIGFKNSDKTKQKKDGGWYLTIPFRHATPEAVAESGIFASIMTKDIYKVAKQSTRPLKITDLPEKHRLPGIRKEINTPNLVVPEYIHKTPQYKGLVKINIQSSNKEVRSGYFTFRRVSDKSDPNSWWNTGIVPRKLMDRALEQADISKVAQMAIDNFLENI</sequence>
<reference evidence="1" key="1">
    <citation type="journal article" date="2021" name="Proc. Natl. Acad. Sci. U.S.A.">
        <title>A Catalog of Tens of Thousands of Viruses from Human Metagenomes Reveals Hidden Associations with Chronic Diseases.</title>
        <authorList>
            <person name="Tisza M.J."/>
            <person name="Buck C.B."/>
        </authorList>
    </citation>
    <scope>NUCLEOTIDE SEQUENCE</scope>
    <source>
        <strain evidence="1">Ctxc31</strain>
    </source>
</reference>
<proteinExistence type="predicted"/>